<dbReference type="GO" id="GO:0004340">
    <property type="term" value="F:glucokinase activity"/>
    <property type="evidence" value="ECO:0007669"/>
    <property type="project" value="TreeGrafter"/>
</dbReference>
<dbReference type="PANTHER" id="PTHR19443:SF24">
    <property type="entry name" value="PHOSPHOTRANSFERASE"/>
    <property type="match status" value="1"/>
</dbReference>
<evidence type="ECO:0000256" key="4">
    <source>
        <dbReference type="ARBA" id="ARBA00022777"/>
    </source>
</evidence>
<dbReference type="Gene3D" id="3.30.420.40">
    <property type="match status" value="1"/>
</dbReference>
<dbReference type="SUPFAM" id="SSF53067">
    <property type="entry name" value="Actin-like ATPase domain"/>
    <property type="match status" value="2"/>
</dbReference>
<proteinExistence type="inferred from homology"/>
<dbReference type="GO" id="GO:0005524">
    <property type="term" value="F:ATP binding"/>
    <property type="evidence" value="ECO:0007669"/>
    <property type="project" value="UniProtKB-UniRule"/>
</dbReference>
<dbReference type="InterPro" id="IPR022673">
    <property type="entry name" value="Hexokinase_C"/>
</dbReference>
<dbReference type="GO" id="GO:0006096">
    <property type="term" value="P:glycolytic process"/>
    <property type="evidence" value="ECO:0007669"/>
    <property type="project" value="UniProtKB-UniPathway"/>
</dbReference>
<dbReference type="InterPro" id="IPR001312">
    <property type="entry name" value="Hexokinase"/>
</dbReference>
<evidence type="ECO:0000256" key="6">
    <source>
        <dbReference type="RuleBase" id="RU362007"/>
    </source>
</evidence>
<accession>A0A1L0BS28</accession>
<evidence type="ECO:0000256" key="2">
    <source>
        <dbReference type="ARBA" id="ARBA00022679"/>
    </source>
</evidence>
<protein>
    <recommendedName>
        <fullName evidence="6">Phosphotransferase</fullName>
        <ecNumber evidence="6">2.7.1.-</ecNumber>
    </recommendedName>
</protein>
<dbReference type="UniPathway" id="UPA00109">
    <property type="reaction ID" value="UER00180"/>
</dbReference>
<dbReference type="STRING" id="45354.A0A1L0BS28"/>
<dbReference type="PANTHER" id="PTHR19443">
    <property type="entry name" value="HEXOKINASE"/>
    <property type="match status" value="1"/>
</dbReference>
<evidence type="ECO:0000256" key="5">
    <source>
        <dbReference type="ARBA" id="ARBA00022840"/>
    </source>
</evidence>
<keyword evidence="4 6" id="KW-0418">Kinase</keyword>
<keyword evidence="2 6" id="KW-0808">Transferase</keyword>
<evidence type="ECO:0000313" key="10">
    <source>
        <dbReference type="Proteomes" id="UP000182334"/>
    </source>
</evidence>
<dbReference type="Gene3D" id="3.40.367.20">
    <property type="match status" value="1"/>
</dbReference>
<dbReference type="GO" id="GO:0005829">
    <property type="term" value="C:cytosol"/>
    <property type="evidence" value="ECO:0007669"/>
    <property type="project" value="TreeGrafter"/>
</dbReference>
<dbReference type="GO" id="GO:0005739">
    <property type="term" value="C:mitochondrion"/>
    <property type="evidence" value="ECO:0007669"/>
    <property type="project" value="TreeGrafter"/>
</dbReference>
<evidence type="ECO:0000313" key="9">
    <source>
        <dbReference type="EMBL" id="SGZ54199.1"/>
    </source>
</evidence>
<dbReference type="GO" id="GO:0019158">
    <property type="term" value="F:mannokinase activity"/>
    <property type="evidence" value="ECO:0007669"/>
    <property type="project" value="TreeGrafter"/>
</dbReference>
<dbReference type="GO" id="GO:0008865">
    <property type="term" value="F:fructokinase activity"/>
    <property type="evidence" value="ECO:0007669"/>
    <property type="project" value="TreeGrafter"/>
</dbReference>
<gene>
    <name evidence="9" type="ORF">SAMEA4029010_CIC11G00000003277</name>
</gene>
<dbReference type="Pfam" id="PF03727">
    <property type="entry name" value="Hexokinase_2"/>
    <property type="match status" value="1"/>
</dbReference>
<dbReference type="PRINTS" id="PR00475">
    <property type="entry name" value="HEXOKINASE"/>
</dbReference>
<feature type="domain" description="Hexokinase C-terminal" evidence="8">
    <location>
        <begin position="234"/>
        <end position="494"/>
    </location>
</feature>
<keyword evidence="10" id="KW-1185">Reference proteome</keyword>
<dbReference type="InterPro" id="IPR043129">
    <property type="entry name" value="ATPase_NBD"/>
</dbReference>
<evidence type="ECO:0000259" key="7">
    <source>
        <dbReference type="Pfam" id="PF00349"/>
    </source>
</evidence>
<evidence type="ECO:0000256" key="1">
    <source>
        <dbReference type="ARBA" id="ARBA00009225"/>
    </source>
</evidence>
<keyword evidence="6" id="KW-0324">Glycolysis</keyword>
<dbReference type="OrthoDB" id="419537at2759"/>
<name>A0A1L0BS28_9ASCO</name>
<evidence type="ECO:0000256" key="3">
    <source>
        <dbReference type="ARBA" id="ARBA00022741"/>
    </source>
</evidence>
<sequence length="497" mass="54789">MDSTTLLAQLSPSTSLSDSDSATVLTQSLNLFTRSVRPADLDTHASKMAESFNEALVDGSVLTMLPNYIIDPTGSEQGDFLVIDLGGSTLRVAVISISAPQEGKSRQDRILLVTSRKWQVENSNKHVDEQFFAWIGANIKETLDSQSVLLLDSVINTGVTWSFPCESTSYNSANVLYMGKGYEVDEAVFGRNLKHLLETSVLQHHGIRINVESIINDSLAVYAAGCFIDSKTKLALVLGTGLNVCCLLATLSRIHDLKHLAAEERCLFNSETSLFGRELILPFANKYDSIIDPRFLSVPEFAPHMTLDPISNDIFQPSELLASGRYLPELVRLVLLEMMQKNEIFASQKKVALLLKEYEGVTGELVCFINECDDYDQVAAKIETFYGWTAGLVLVSDVVSLKLLVEAVIRRAAFIVAISIVAYIKLLALHNGELRDEVITIGYVGSVMAYFNRMREMIKDYVNECSFTQDLGIHVDLQEVHESSVVGAAIGAACHTK</sequence>
<dbReference type="Pfam" id="PF00349">
    <property type="entry name" value="Hexokinase_1"/>
    <property type="match status" value="1"/>
</dbReference>
<keyword evidence="5 6" id="KW-0067">ATP-binding</keyword>
<dbReference type="GO" id="GO:0006013">
    <property type="term" value="P:mannose metabolic process"/>
    <property type="evidence" value="ECO:0007669"/>
    <property type="project" value="TreeGrafter"/>
</dbReference>
<dbReference type="Proteomes" id="UP000182334">
    <property type="component" value="Chromosome IV"/>
</dbReference>
<reference evidence="9 10" key="1">
    <citation type="submission" date="2016-10" db="EMBL/GenBank/DDBJ databases">
        <authorList>
            <person name="de Groot N.N."/>
        </authorList>
    </citation>
    <scope>NUCLEOTIDE SEQUENCE [LARGE SCALE GENOMIC DNA]</scope>
    <source>
        <strain evidence="9 10">CBS 141442</strain>
    </source>
</reference>
<dbReference type="InterPro" id="IPR022672">
    <property type="entry name" value="Hexokinase_N"/>
</dbReference>
<dbReference type="GO" id="GO:0006006">
    <property type="term" value="P:glucose metabolic process"/>
    <property type="evidence" value="ECO:0007669"/>
    <property type="project" value="TreeGrafter"/>
</dbReference>
<feature type="domain" description="Hexokinase N-terminal" evidence="7">
    <location>
        <begin position="36"/>
        <end position="226"/>
    </location>
</feature>
<dbReference type="GO" id="GO:0005536">
    <property type="term" value="F:D-glucose binding"/>
    <property type="evidence" value="ECO:0007669"/>
    <property type="project" value="InterPro"/>
</dbReference>
<comment type="similarity">
    <text evidence="1 6">Belongs to the hexokinase family.</text>
</comment>
<keyword evidence="3 6" id="KW-0547">Nucleotide-binding</keyword>
<dbReference type="CDD" id="cd24000">
    <property type="entry name" value="ASKHA_NBD_HK"/>
    <property type="match status" value="1"/>
</dbReference>
<organism evidence="9 10">
    <name type="scientific">Sungouiella intermedia</name>
    <dbReference type="NCBI Taxonomy" id="45354"/>
    <lineage>
        <taxon>Eukaryota</taxon>
        <taxon>Fungi</taxon>
        <taxon>Dikarya</taxon>
        <taxon>Ascomycota</taxon>
        <taxon>Saccharomycotina</taxon>
        <taxon>Pichiomycetes</taxon>
        <taxon>Metschnikowiaceae</taxon>
        <taxon>Sungouiella</taxon>
    </lineage>
</organism>
<evidence type="ECO:0000259" key="8">
    <source>
        <dbReference type="Pfam" id="PF03727"/>
    </source>
</evidence>
<dbReference type="EC" id="2.7.1.-" evidence="6"/>
<dbReference type="PROSITE" id="PS51748">
    <property type="entry name" value="HEXOKINASE_2"/>
    <property type="match status" value="1"/>
</dbReference>
<dbReference type="GO" id="GO:0001678">
    <property type="term" value="P:intracellular glucose homeostasis"/>
    <property type="evidence" value="ECO:0007669"/>
    <property type="project" value="InterPro"/>
</dbReference>
<dbReference type="AlphaFoldDB" id="A0A1L0BS28"/>
<dbReference type="EMBL" id="LT635759">
    <property type="protein sequence ID" value="SGZ54199.1"/>
    <property type="molecule type" value="Genomic_DNA"/>
</dbReference>